<name>A0A8J5XYX8_DIALT</name>
<dbReference type="Proteomes" id="UP000751190">
    <property type="component" value="Unassembled WGS sequence"/>
</dbReference>
<evidence type="ECO:0000313" key="13">
    <source>
        <dbReference type="Proteomes" id="UP000751190"/>
    </source>
</evidence>
<dbReference type="GO" id="GO:0055085">
    <property type="term" value="P:transmembrane transport"/>
    <property type="evidence" value="ECO:0007669"/>
    <property type="project" value="InterPro"/>
</dbReference>
<dbReference type="PROSITE" id="PS50920">
    <property type="entry name" value="SOLCAR"/>
    <property type="match status" value="3"/>
</dbReference>
<keyword evidence="4 10" id="KW-0812">Transmembrane</keyword>
<keyword evidence="6" id="KW-0999">Mitochondrion inner membrane</keyword>
<keyword evidence="7" id="KW-1133">Transmembrane helix</keyword>
<dbReference type="Pfam" id="PF00153">
    <property type="entry name" value="Mito_carr"/>
    <property type="match status" value="3"/>
</dbReference>
<evidence type="ECO:0008006" key="14">
    <source>
        <dbReference type="Google" id="ProtNLM"/>
    </source>
</evidence>
<evidence type="ECO:0000256" key="4">
    <source>
        <dbReference type="ARBA" id="ARBA00022692"/>
    </source>
</evidence>
<feature type="repeat" description="Solcar" evidence="10">
    <location>
        <begin position="102"/>
        <end position="188"/>
    </location>
</feature>
<feature type="repeat" description="Solcar" evidence="10">
    <location>
        <begin position="196"/>
        <end position="295"/>
    </location>
</feature>
<proteinExistence type="inferred from homology"/>
<accession>A0A8J5XYX8</accession>
<keyword evidence="13" id="KW-1185">Reference proteome</keyword>
<dbReference type="OMA" id="RDATPTC"/>
<dbReference type="OrthoDB" id="434783at2759"/>
<dbReference type="EMBL" id="JAGTXO010000001">
    <property type="protein sequence ID" value="KAG8471062.1"/>
    <property type="molecule type" value="Genomic_DNA"/>
</dbReference>
<evidence type="ECO:0000256" key="2">
    <source>
        <dbReference type="ARBA" id="ARBA00006375"/>
    </source>
</evidence>
<dbReference type="Gene3D" id="1.50.40.10">
    <property type="entry name" value="Mitochondrial carrier domain"/>
    <property type="match status" value="1"/>
</dbReference>
<reference evidence="12" key="1">
    <citation type="submission" date="2021-05" db="EMBL/GenBank/DDBJ databases">
        <title>The genome of the haptophyte Pavlova lutheri (Diacronema luteri, Pavlovales) - a model for lipid biosynthesis in eukaryotic algae.</title>
        <authorList>
            <person name="Hulatt C.J."/>
            <person name="Posewitz M.C."/>
        </authorList>
    </citation>
    <scope>NUCLEOTIDE SEQUENCE</scope>
    <source>
        <strain evidence="12">NIVA-4/92</strain>
    </source>
</reference>
<dbReference type="GO" id="GO:0005743">
    <property type="term" value="C:mitochondrial inner membrane"/>
    <property type="evidence" value="ECO:0007669"/>
    <property type="project" value="UniProtKB-SubCell"/>
</dbReference>
<sequence length="301" mass="31429">MGARERSVEGAPTLFFAGGLAGAVEVCAVQPLDMLKTRAQLSSGRSVGIFAHLNEVVAEGGVVLLYRGLVPELLCGVPKSSVMFAAYASARRLIARARGGLDDCATSFLAGAISGVPEAVVMTPFQVVKVRLQSKRHTGLYKHALHCVREMVASEGVASLATGLYVTVARNSIWNAVYFAAFRLLTPSVDANRSASGRLHAAACGFVAGIFATCFNCPFDVVKSRMQAELSVPRATIGGAPGRGAGISGGVVSRLVTIAREEGVRALWKGFVAKSLRMGLGGAVGLATFELACDMLAVRAR</sequence>
<evidence type="ECO:0000256" key="7">
    <source>
        <dbReference type="ARBA" id="ARBA00022989"/>
    </source>
</evidence>
<keyword evidence="5" id="KW-0677">Repeat</keyword>
<evidence type="ECO:0000256" key="3">
    <source>
        <dbReference type="ARBA" id="ARBA00022448"/>
    </source>
</evidence>
<evidence type="ECO:0000256" key="1">
    <source>
        <dbReference type="ARBA" id="ARBA00004448"/>
    </source>
</evidence>
<dbReference type="PANTHER" id="PTHR46356">
    <property type="entry name" value="MITOCHONDRIAL 2-OXODICARBOXYLATE CARRIER"/>
    <property type="match status" value="1"/>
</dbReference>
<comment type="similarity">
    <text evidence="2 11">Belongs to the mitochondrial carrier (TC 2.A.29) family.</text>
</comment>
<dbReference type="SUPFAM" id="SSF103506">
    <property type="entry name" value="Mitochondrial carrier"/>
    <property type="match status" value="1"/>
</dbReference>
<gene>
    <name evidence="12" type="ORF">KFE25_009483</name>
</gene>
<keyword evidence="3 11" id="KW-0813">Transport</keyword>
<organism evidence="12 13">
    <name type="scientific">Diacronema lutheri</name>
    <name type="common">Unicellular marine alga</name>
    <name type="synonym">Monochrysis lutheri</name>
    <dbReference type="NCBI Taxonomy" id="2081491"/>
    <lineage>
        <taxon>Eukaryota</taxon>
        <taxon>Haptista</taxon>
        <taxon>Haptophyta</taxon>
        <taxon>Pavlovophyceae</taxon>
        <taxon>Pavlovales</taxon>
        <taxon>Pavlovaceae</taxon>
        <taxon>Diacronema</taxon>
    </lineage>
</organism>
<evidence type="ECO:0000313" key="12">
    <source>
        <dbReference type="EMBL" id="KAG8471062.1"/>
    </source>
</evidence>
<dbReference type="PANTHER" id="PTHR46356:SF1">
    <property type="entry name" value="MITOCHONDRIAL 2-OXODICARBOXYLATE CARRIER"/>
    <property type="match status" value="1"/>
</dbReference>
<dbReference type="InterPro" id="IPR002067">
    <property type="entry name" value="MCP"/>
</dbReference>
<protein>
    <recommendedName>
        <fullName evidence="14">Mitochondrial carrier protein</fullName>
    </recommendedName>
</protein>
<evidence type="ECO:0000256" key="11">
    <source>
        <dbReference type="RuleBase" id="RU000488"/>
    </source>
</evidence>
<feature type="repeat" description="Solcar" evidence="10">
    <location>
        <begin position="9"/>
        <end position="93"/>
    </location>
</feature>
<evidence type="ECO:0000256" key="10">
    <source>
        <dbReference type="PROSITE-ProRule" id="PRU00282"/>
    </source>
</evidence>
<evidence type="ECO:0000256" key="6">
    <source>
        <dbReference type="ARBA" id="ARBA00022792"/>
    </source>
</evidence>
<dbReference type="AlphaFoldDB" id="A0A8J5XYX8"/>
<evidence type="ECO:0000256" key="8">
    <source>
        <dbReference type="ARBA" id="ARBA00023128"/>
    </source>
</evidence>
<comment type="caution">
    <text evidence="12">The sequence shown here is derived from an EMBL/GenBank/DDBJ whole genome shotgun (WGS) entry which is preliminary data.</text>
</comment>
<keyword evidence="9 10" id="KW-0472">Membrane</keyword>
<dbReference type="InterPro" id="IPR023395">
    <property type="entry name" value="MCP_dom_sf"/>
</dbReference>
<keyword evidence="8" id="KW-0496">Mitochondrion</keyword>
<dbReference type="PRINTS" id="PR00926">
    <property type="entry name" value="MITOCARRIER"/>
</dbReference>
<evidence type="ECO:0000256" key="5">
    <source>
        <dbReference type="ARBA" id="ARBA00022737"/>
    </source>
</evidence>
<comment type="subcellular location">
    <subcellularLocation>
        <location evidence="1">Mitochondrion inner membrane</location>
        <topology evidence="1">Multi-pass membrane protein</topology>
    </subcellularLocation>
</comment>
<evidence type="ECO:0000256" key="9">
    <source>
        <dbReference type="ARBA" id="ARBA00023136"/>
    </source>
</evidence>
<dbReference type="InterPro" id="IPR018108">
    <property type="entry name" value="MCP_transmembrane"/>
</dbReference>
<dbReference type="InterPro" id="IPR051752">
    <property type="entry name" value="Mito_2-oxodicarb_carrier"/>
</dbReference>